<keyword evidence="2" id="KW-1185">Reference proteome</keyword>
<dbReference type="AlphaFoldDB" id="A0A4R2K029"/>
<name>A0A4R2K029_9PSEU</name>
<comment type="caution">
    <text evidence="1">The sequence shown here is derived from an EMBL/GenBank/DDBJ whole genome shotgun (WGS) entry which is preliminary data.</text>
</comment>
<organism evidence="1 2">
    <name type="scientific">Actinocrispum wychmicini</name>
    <dbReference type="NCBI Taxonomy" id="1213861"/>
    <lineage>
        <taxon>Bacteria</taxon>
        <taxon>Bacillati</taxon>
        <taxon>Actinomycetota</taxon>
        <taxon>Actinomycetes</taxon>
        <taxon>Pseudonocardiales</taxon>
        <taxon>Pseudonocardiaceae</taxon>
        <taxon>Actinocrispum</taxon>
    </lineage>
</organism>
<proteinExistence type="predicted"/>
<protein>
    <submittedName>
        <fullName evidence="1">Uncharacterized protein</fullName>
    </submittedName>
</protein>
<sequence>MNAELLREREIFVADMAASPIRADELSPRLIVHTVRARGDLLVLRGKQVGWLDELFPGNRCPLSGSLATPRVDNGTDTRIERMFPDDPLYWWRATTVDGGRRISMDSKLYTSAVSPISRRSTDAAVNDDNTAHLATCQWDKTRAKFGLVSYQ</sequence>
<reference evidence="1 2" key="1">
    <citation type="submission" date="2019-03" db="EMBL/GenBank/DDBJ databases">
        <title>Genomic Encyclopedia of Type Strains, Phase IV (KMG-IV): sequencing the most valuable type-strain genomes for metagenomic binning, comparative biology and taxonomic classification.</title>
        <authorList>
            <person name="Goeker M."/>
        </authorList>
    </citation>
    <scope>NUCLEOTIDE SEQUENCE [LARGE SCALE GENOMIC DNA]</scope>
    <source>
        <strain evidence="1 2">DSM 45934</strain>
    </source>
</reference>
<evidence type="ECO:0000313" key="2">
    <source>
        <dbReference type="Proteomes" id="UP000295680"/>
    </source>
</evidence>
<evidence type="ECO:0000313" key="1">
    <source>
        <dbReference type="EMBL" id="TCO62929.1"/>
    </source>
</evidence>
<dbReference type="EMBL" id="SLWS01000002">
    <property type="protein sequence ID" value="TCO62929.1"/>
    <property type="molecule type" value="Genomic_DNA"/>
</dbReference>
<accession>A0A4R2K029</accession>
<gene>
    <name evidence="1" type="ORF">EV192_1021069</name>
</gene>
<dbReference type="Proteomes" id="UP000295680">
    <property type="component" value="Unassembled WGS sequence"/>
</dbReference>